<reference evidence="12" key="1">
    <citation type="submission" date="2015-09" db="EMBL/GenBank/DDBJ databases">
        <authorList>
            <person name="Rodrigo-Torres Lidia"/>
            <person name="Arahal R.David."/>
        </authorList>
    </citation>
    <scope>NUCLEOTIDE SEQUENCE [LARGE SCALE GENOMIC DNA]</scope>
    <source>
        <strain evidence="12">CECT 5114</strain>
    </source>
</reference>
<evidence type="ECO:0000256" key="3">
    <source>
        <dbReference type="ARBA" id="ARBA00012461"/>
    </source>
</evidence>
<sequence>MTQRKGIILAGGSGTRLYPITTGVSKQLLPIYDKPMVYYPLSVLMLAGIREIAVITTPEDSVQFQRALGDGSQWGLSLTFIEQPSPDGLAQAYILAEEFLDGAPSAMVLGDNIFFGHGLPEHLAAADKQPEGGTVFGYRVADPERYGVVDFAADGSVQGIIEKPEVAPSPFAVTGLYFLDATAPDRARAVKPSARGELEITTLLETYLEDGSLSVQQMGRGFAWLDTGTHASLLDAGNFVRTLSERQGLQVGSPDEIAFNLGWIDRTALSERAKLLSKSTYGQYLQDLVANSAPGA</sequence>
<comment type="similarity">
    <text evidence="2 9">Belongs to the glucose-1-phosphate thymidylyltransferase family.</text>
</comment>
<keyword evidence="5 9" id="KW-0548">Nucleotidyltransferase</keyword>
<dbReference type="Pfam" id="PF00483">
    <property type="entry name" value="NTP_transferase"/>
    <property type="match status" value="1"/>
</dbReference>
<dbReference type="Proteomes" id="UP000051184">
    <property type="component" value="Unassembled WGS sequence"/>
</dbReference>
<dbReference type="Gene3D" id="3.90.550.10">
    <property type="entry name" value="Spore Coat Polysaccharide Biosynthesis Protein SpsA, Chain A"/>
    <property type="match status" value="1"/>
</dbReference>
<evidence type="ECO:0000313" key="11">
    <source>
        <dbReference type="EMBL" id="CUK25840.1"/>
    </source>
</evidence>
<dbReference type="OrthoDB" id="9801810at2"/>
<accession>A0A0N7MBM7</accession>
<dbReference type="GO" id="GO:0046872">
    <property type="term" value="F:metal ion binding"/>
    <property type="evidence" value="ECO:0007669"/>
    <property type="project" value="UniProtKB-KW"/>
</dbReference>
<comment type="function">
    <text evidence="9">Catalyzes the formation of dTDP-glucose, from dTTP and glucose 1-phosphate, as well as its pyrophosphorolysis.</text>
</comment>
<evidence type="ECO:0000256" key="9">
    <source>
        <dbReference type="RuleBase" id="RU003706"/>
    </source>
</evidence>
<keyword evidence="4 9" id="KW-0808">Transferase</keyword>
<dbReference type="NCBIfam" id="TIGR01207">
    <property type="entry name" value="rmlA"/>
    <property type="match status" value="1"/>
</dbReference>
<evidence type="ECO:0000256" key="2">
    <source>
        <dbReference type="ARBA" id="ARBA00010480"/>
    </source>
</evidence>
<keyword evidence="6 9" id="KW-0479">Metal-binding</keyword>
<gene>
    <name evidence="11" type="primary">rmlA1</name>
    <name evidence="11" type="ORF">TA5114_01644</name>
</gene>
<evidence type="ECO:0000313" key="12">
    <source>
        <dbReference type="Proteomes" id="UP000051184"/>
    </source>
</evidence>
<evidence type="ECO:0000256" key="5">
    <source>
        <dbReference type="ARBA" id="ARBA00022695"/>
    </source>
</evidence>
<evidence type="ECO:0000256" key="6">
    <source>
        <dbReference type="ARBA" id="ARBA00022723"/>
    </source>
</evidence>
<feature type="domain" description="Nucleotidyl transferase" evidence="10">
    <location>
        <begin position="5"/>
        <end position="240"/>
    </location>
</feature>
<name>A0A0N7MBM7_9RHOB</name>
<dbReference type="GO" id="GO:0008879">
    <property type="term" value="F:glucose-1-phosphate thymidylyltransferase activity"/>
    <property type="evidence" value="ECO:0007669"/>
    <property type="project" value="UniProtKB-EC"/>
</dbReference>
<keyword evidence="7 9" id="KW-0460">Magnesium</keyword>
<protein>
    <recommendedName>
        <fullName evidence="3 9">Glucose-1-phosphate thymidylyltransferase</fullName>
        <ecNumber evidence="3 9">2.7.7.24</ecNumber>
    </recommendedName>
</protein>
<evidence type="ECO:0000256" key="4">
    <source>
        <dbReference type="ARBA" id="ARBA00022679"/>
    </source>
</evidence>
<dbReference type="EC" id="2.7.7.24" evidence="3 9"/>
<dbReference type="PANTHER" id="PTHR43532">
    <property type="entry name" value="GLUCOSE-1-PHOSPHATE THYMIDYLYLTRANSFERASE"/>
    <property type="match status" value="1"/>
</dbReference>
<evidence type="ECO:0000259" key="10">
    <source>
        <dbReference type="Pfam" id="PF00483"/>
    </source>
</evidence>
<comment type="cofactor">
    <cofactor evidence="1">
        <name>Mg(2+)</name>
        <dbReference type="ChEBI" id="CHEBI:18420"/>
    </cofactor>
</comment>
<dbReference type="EMBL" id="CYUE01000016">
    <property type="protein sequence ID" value="CUK25840.1"/>
    <property type="molecule type" value="Genomic_DNA"/>
</dbReference>
<evidence type="ECO:0000256" key="7">
    <source>
        <dbReference type="ARBA" id="ARBA00022842"/>
    </source>
</evidence>
<organism evidence="11 12">
    <name type="scientific">Cognatishimia activa</name>
    <dbReference type="NCBI Taxonomy" id="1715691"/>
    <lineage>
        <taxon>Bacteria</taxon>
        <taxon>Pseudomonadati</taxon>
        <taxon>Pseudomonadota</taxon>
        <taxon>Alphaproteobacteria</taxon>
        <taxon>Rhodobacterales</taxon>
        <taxon>Paracoccaceae</taxon>
        <taxon>Cognatishimia</taxon>
    </lineage>
</organism>
<dbReference type="SUPFAM" id="SSF53448">
    <property type="entry name" value="Nucleotide-diphospho-sugar transferases"/>
    <property type="match status" value="1"/>
</dbReference>
<dbReference type="STRING" id="1715691.TA5113_02600"/>
<keyword evidence="12" id="KW-1185">Reference proteome</keyword>
<evidence type="ECO:0000256" key="8">
    <source>
        <dbReference type="ARBA" id="ARBA00049336"/>
    </source>
</evidence>
<dbReference type="PANTHER" id="PTHR43532:SF1">
    <property type="entry name" value="GLUCOSE-1-PHOSPHATE THYMIDYLYLTRANSFERASE 1"/>
    <property type="match status" value="1"/>
</dbReference>
<dbReference type="FunFam" id="3.90.550.10:FF:000023">
    <property type="entry name" value="Glucose-1-phosphate thymidylyltransferase"/>
    <property type="match status" value="1"/>
</dbReference>
<dbReference type="RefSeq" id="WP_058314802.1">
    <property type="nucleotide sequence ID" value="NZ_CYTO01000024.1"/>
</dbReference>
<evidence type="ECO:0000256" key="1">
    <source>
        <dbReference type="ARBA" id="ARBA00001946"/>
    </source>
</evidence>
<proteinExistence type="inferred from homology"/>
<dbReference type="CDD" id="cd02538">
    <property type="entry name" value="G1P_TT_short"/>
    <property type="match status" value="1"/>
</dbReference>
<dbReference type="InterPro" id="IPR029044">
    <property type="entry name" value="Nucleotide-diphossugar_trans"/>
</dbReference>
<dbReference type="InterPro" id="IPR005835">
    <property type="entry name" value="NTP_transferase_dom"/>
</dbReference>
<dbReference type="AlphaFoldDB" id="A0A0N7MBM7"/>
<comment type="catalytic activity">
    <reaction evidence="8 9">
        <text>dTTP + alpha-D-glucose 1-phosphate + H(+) = dTDP-alpha-D-glucose + diphosphate</text>
        <dbReference type="Rhea" id="RHEA:15225"/>
        <dbReference type="ChEBI" id="CHEBI:15378"/>
        <dbReference type="ChEBI" id="CHEBI:33019"/>
        <dbReference type="ChEBI" id="CHEBI:37568"/>
        <dbReference type="ChEBI" id="CHEBI:57477"/>
        <dbReference type="ChEBI" id="CHEBI:58601"/>
        <dbReference type="EC" id="2.7.7.24"/>
    </reaction>
</comment>
<dbReference type="InterPro" id="IPR005907">
    <property type="entry name" value="G1P_thy_trans_s"/>
</dbReference>